<evidence type="ECO:0000256" key="15">
    <source>
        <dbReference type="HAMAP-Rule" id="MF_01113"/>
    </source>
</evidence>
<dbReference type="GO" id="GO:0006261">
    <property type="term" value="P:DNA-templated DNA replication"/>
    <property type="evidence" value="ECO:0007669"/>
    <property type="project" value="UniProtKB-UniRule"/>
</dbReference>
<keyword evidence="4 15" id="KW-0963">Cytoplasm</keyword>
<dbReference type="GO" id="GO:0000287">
    <property type="term" value="F:magnesium ion binding"/>
    <property type="evidence" value="ECO:0007669"/>
    <property type="project" value="UniProtKB-UniRule"/>
</dbReference>
<keyword evidence="5 15" id="KW-0808">Transferase</keyword>
<evidence type="ECO:0000256" key="7">
    <source>
        <dbReference type="ARBA" id="ARBA00022705"/>
    </source>
</evidence>
<reference evidence="17 18" key="1">
    <citation type="submission" date="2019-06" db="EMBL/GenBank/DDBJ databases">
        <title>Whole genome shotgun sequence of Vibrio inusitatus NBRC 102082.</title>
        <authorList>
            <person name="Hosoyama A."/>
            <person name="Uohara A."/>
            <person name="Ohji S."/>
            <person name="Ichikawa N."/>
        </authorList>
    </citation>
    <scope>NUCLEOTIDE SEQUENCE [LARGE SCALE GENOMIC DNA]</scope>
    <source>
        <strain evidence="17 18">NBRC 102082</strain>
    </source>
</reference>
<dbReference type="GO" id="GO:0005829">
    <property type="term" value="C:cytosol"/>
    <property type="evidence" value="ECO:0007669"/>
    <property type="project" value="TreeGrafter"/>
</dbReference>
<evidence type="ECO:0000256" key="2">
    <source>
        <dbReference type="ARBA" id="ARBA00010945"/>
    </source>
</evidence>
<dbReference type="HAMAP" id="MF_01113">
    <property type="entry name" value="DNApol_IV"/>
    <property type="match status" value="1"/>
</dbReference>
<keyword evidence="3 15" id="KW-0515">Mutator protein</keyword>
<evidence type="ECO:0000256" key="13">
    <source>
        <dbReference type="ARBA" id="ARBA00023204"/>
    </source>
</evidence>
<comment type="function">
    <text evidence="15">Poorly processive, error-prone DNA polymerase involved in untargeted mutagenesis. Copies undamaged DNA at stalled replication forks, which arise in vivo from mismatched or misaligned primer ends. These misaligned primers can be extended by PolIV. Exhibits no 3'-5' exonuclease (proofreading) activity. May be involved in translesional synthesis, in conjunction with the beta clamp from PolIII.</text>
</comment>
<evidence type="ECO:0000256" key="6">
    <source>
        <dbReference type="ARBA" id="ARBA00022695"/>
    </source>
</evidence>
<dbReference type="PANTHER" id="PTHR11076:SF33">
    <property type="entry name" value="DNA POLYMERASE KAPPA"/>
    <property type="match status" value="1"/>
</dbReference>
<feature type="domain" description="UmuC" evidence="16">
    <location>
        <begin position="5"/>
        <end position="186"/>
    </location>
</feature>
<comment type="catalytic activity">
    <reaction evidence="14 15">
        <text>DNA(n) + a 2'-deoxyribonucleoside 5'-triphosphate = DNA(n+1) + diphosphate</text>
        <dbReference type="Rhea" id="RHEA:22508"/>
        <dbReference type="Rhea" id="RHEA-COMP:17339"/>
        <dbReference type="Rhea" id="RHEA-COMP:17340"/>
        <dbReference type="ChEBI" id="CHEBI:33019"/>
        <dbReference type="ChEBI" id="CHEBI:61560"/>
        <dbReference type="ChEBI" id="CHEBI:173112"/>
        <dbReference type="EC" id="2.7.7.7"/>
    </reaction>
</comment>
<protein>
    <recommendedName>
        <fullName evidence="15">DNA polymerase IV</fullName>
        <shortName evidence="15">Pol IV</shortName>
        <ecNumber evidence="15">2.7.7.7</ecNumber>
    </recommendedName>
</protein>
<dbReference type="Gene3D" id="3.30.1490.100">
    <property type="entry name" value="DNA polymerase, Y-family, little finger domain"/>
    <property type="match status" value="1"/>
</dbReference>
<dbReference type="InterPro" id="IPR017961">
    <property type="entry name" value="DNA_pol_Y-fam_little_finger"/>
</dbReference>
<evidence type="ECO:0000256" key="11">
    <source>
        <dbReference type="ARBA" id="ARBA00022932"/>
    </source>
</evidence>
<name>A0A4Y3HVV6_9VIBR</name>
<dbReference type="EC" id="2.7.7.7" evidence="15"/>
<dbReference type="EMBL" id="BJLF01000008">
    <property type="protein sequence ID" value="GEA51168.1"/>
    <property type="molecule type" value="Genomic_DNA"/>
</dbReference>
<dbReference type="NCBIfam" id="NF002677">
    <property type="entry name" value="PRK02406.1"/>
    <property type="match status" value="1"/>
</dbReference>
<dbReference type="SUPFAM" id="SSF56672">
    <property type="entry name" value="DNA/RNA polymerases"/>
    <property type="match status" value="1"/>
</dbReference>
<evidence type="ECO:0000256" key="1">
    <source>
        <dbReference type="ARBA" id="ARBA00004496"/>
    </source>
</evidence>
<evidence type="ECO:0000256" key="8">
    <source>
        <dbReference type="ARBA" id="ARBA00022723"/>
    </source>
</evidence>
<evidence type="ECO:0000256" key="3">
    <source>
        <dbReference type="ARBA" id="ARBA00022457"/>
    </source>
</evidence>
<dbReference type="PANTHER" id="PTHR11076">
    <property type="entry name" value="DNA REPAIR POLYMERASE UMUC / TRANSFERASE FAMILY MEMBER"/>
    <property type="match status" value="1"/>
</dbReference>
<keyword evidence="7 15" id="KW-0235">DNA replication</keyword>
<keyword evidence="9 15" id="KW-0227">DNA damage</keyword>
<keyword evidence="12 15" id="KW-0238">DNA-binding</keyword>
<evidence type="ECO:0000256" key="14">
    <source>
        <dbReference type="ARBA" id="ARBA00049244"/>
    </source>
</evidence>
<dbReference type="InterPro" id="IPR043128">
    <property type="entry name" value="Rev_trsase/Diguanyl_cyclase"/>
</dbReference>
<evidence type="ECO:0000313" key="18">
    <source>
        <dbReference type="Proteomes" id="UP000318717"/>
    </source>
</evidence>
<evidence type="ECO:0000256" key="9">
    <source>
        <dbReference type="ARBA" id="ARBA00022763"/>
    </source>
</evidence>
<dbReference type="CDD" id="cd03586">
    <property type="entry name" value="PolY_Pol_IV_kappa"/>
    <property type="match status" value="1"/>
</dbReference>
<dbReference type="Gene3D" id="1.10.150.20">
    <property type="entry name" value="5' to 3' exonuclease, C-terminal subdomain"/>
    <property type="match status" value="1"/>
</dbReference>
<dbReference type="RefSeq" id="WP_141345492.1">
    <property type="nucleotide sequence ID" value="NZ_BJLF01000008.1"/>
</dbReference>
<dbReference type="GO" id="GO:0006281">
    <property type="term" value="P:DNA repair"/>
    <property type="evidence" value="ECO:0007669"/>
    <property type="project" value="UniProtKB-UniRule"/>
</dbReference>
<evidence type="ECO:0000256" key="5">
    <source>
        <dbReference type="ARBA" id="ARBA00022679"/>
    </source>
</evidence>
<keyword evidence="8 15" id="KW-0479">Metal-binding</keyword>
<dbReference type="Pfam" id="PF11799">
    <property type="entry name" value="IMS_C"/>
    <property type="match status" value="1"/>
</dbReference>
<gene>
    <name evidence="15 17" type="primary">dinB</name>
    <name evidence="17" type="ORF">VIN01S_19720</name>
</gene>
<keyword evidence="13 15" id="KW-0234">DNA repair</keyword>
<dbReference type="GO" id="GO:0009432">
    <property type="term" value="P:SOS response"/>
    <property type="evidence" value="ECO:0007669"/>
    <property type="project" value="TreeGrafter"/>
</dbReference>
<comment type="similarity">
    <text evidence="2 15">Belongs to the DNA polymerase type-Y family.</text>
</comment>
<dbReference type="GO" id="GO:0042276">
    <property type="term" value="P:error-prone translesion synthesis"/>
    <property type="evidence" value="ECO:0007669"/>
    <property type="project" value="TreeGrafter"/>
</dbReference>
<feature type="site" description="Substrate discrimination" evidence="15">
    <location>
        <position position="14"/>
    </location>
</feature>
<evidence type="ECO:0000313" key="17">
    <source>
        <dbReference type="EMBL" id="GEA51168.1"/>
    </source>
</evidence>
<dbReference type="SUPFAM" id="SSF100879">
    <property type="entry name" value="Lesion bypass DNA polymerase (Y-family), little finger domain"/>
    <property type="match status" value="1"/>
</dbReference>
<dbReference type="Pfam" id="PF21999">
    <property type="entry name" value="IMS_HHH_1"/>
    <property type="match status" value="1"/>
</dbReference>
<feature type="binding site" evidence="15">
    <location>
        <position position="104"/>
    </location>
    <ligand>
        <name>Mg(2+)</name>
        <dbReference type="ChEBI" id="CHEBI:18420"/>
    </ligand>
</feature>
<proteinExistence type="inferred from homology"/>
<dbReference type="InterPro" id="IPR050116">
    <property type="entry name" value="DNA_polymerase-Y"/>
</dbReference>
<dbReference type="AlphaFoldDB" id="A0A4Y3HVV6"/>
<dbReference type="Proteomes" id="UP000318717">
    <property type="component" value="Unassembled WGS sequence"/>
</dbReference>
<dbReference type="InterPro" id="IPR001126">
    <property type="entry name" value="UmuC"/>
</dbReference>
<dbReference type="Gene3D" id="3.40.1170.60">
    <property type="match status" value="1"/>
</dbReference>
<dbReference type="FunFam" id="3.40.1170.60:FF:000001">
    <property type="entry name" value="DNA polymerase IV"/>
    <property type="match status" value="1"/>
</dbReference>
<dbReference type="OrthoDB" id="9808813at2"/>
<organism evidence="17 18">
    <name type="scientific">Vibrio inusitatus NBRC 102082</name>
    <dbReference type="NCBI Taxonomy" id="1219070"/>
    <lineage>
        <taxon>Bacteria</taxon>
        <taxon>Pseudomonadati</taxon>
        <taxon>Pseudomonadota</taxon>
        <taxon>Gammaproteobacteria</taxon>
        <taxon>Vibrionales</taxon>
        <taxon>Vibrionaceae</taxon>
        <taxon>Vibrio</taxon>
    </lineage>
</organism>
<evidence type="ECO:0000256" key="4">
    <source>
        <dbReference type="ARBA" id="ARBA00022490"/>
    </source>
</evidence>
<comment type="subcellular location">
    <subcellularLocation>
        <location evidence="1 15">Cytoplasm</location>
    </subcellularLocation>
</comment>
<dbReference type="GO" id="GO:0003887">
    <property type="term" value="F:DNA-directed DNA polymerase activity"/>
    <property type="evidence" value="ECO:0007669"/>
    <property type="project" value="UniProtKB-UniRule"/>
</dbReference>
<evidence type="ECO:0000259" key="16">
    <source>
        <dbReference type="PROSITE" id="PS50173"/>
    </source>
</evidence>
<dbReference type="FunFam" id="1.10.150.20:FF:000019">
    <property type="entry name" value="DNA polymerase IV"/>
    <property type="match status" value="1"/>
</dbReference>
<dbReference type="Pfam" id="PF00817">
    <property type="entry name" value="IMS"/>
    <property type="match status" value="1"/>
</dbReference>
<dbReference type="InterPro" id="IPR053848">
    <property type="entry name" value="IMS_HHH_1"/>
</dbReference>
<dbReference type="InterPro" id="IPR036775">
    <property type="entry name" value="DNA_pol_Y-fam_lit_finger_sf"/>
</dbReference>
<feature type="binding site" evidence="15">
    <location>
        <position position="9"/>
    </location>
    <ligand>
        <name>Mg(2+)</name>
        <dbReference type="ChEBI" id="CHEBI:18420"/>
    </ligand>
</feature>
<dbReference type="PROSITE" id="PS50173">
    <property type="entry name" value="UMUC"/>
    <property type="match status" value="1"/>
</dbReference>
<evidence type="ECO:0000256" key="10">
    <source>
        <dbReference type="ARBA" id="ARBA00022842"/>
    </source>
</evidence>
<feature type="active site" evidence="15">
    <location>
        <position position="105"/>
    </location>
</feature>
<accession>A0A4Y3HVV6</accession>
<dbReference type="InterPro" id="IPR043502">
    <property type="entry name" value="DNA/RNA_pol_sf"/>
</dbReference>
<sequence>MTKKIIHVDLDCYYAAVEARDDPTLRGIPLAIGGSQYGRGVLSTCNYEAREFGVKSAMPTARALKLCPNLTVIPGNMEKYKLVSKQIQAIFSRYTDVIEPLSLDEAYLDVSDSNLFKGSATLIAEDIRKAIESELQLTASAGVAPIKFVAKVASDINKPNGICVITPEQIESFVEELDLGKIPGVGKVTKEKLNKLGLFTGKDVKAYDQRLLLKQFGKFGQSLWEKCHGVDKRNIETSRVRKSVGVEKTFNSDIHTEAECHNAIAHLYPSLLSRLERASSDKKIIKQGVKLKFNDFKQTTVEHKKRTLDKLFFNELLEEALKRQNGRGIRLIGLSVGLDTEKSNKEQISFKW</sequence>
<comment type="caution">
    <text evidence="17">The sequence shown here is derived from an EMBL/GenBank/DDBJ whole genome shotgun (WGS) entry which is preliminary data.</text>
</comment>
<dbReference type="InterPro" id="IPR022880">
    <property type="entry name" value="DNApol_IV"/>
</dbReference>
<keyword evidence="18" id="KW-1185">Reference proteome</keyword>
<dbReference type="Gene3D" id="3.30.70.270">
    <property type="match status" value="1"/>
</dbReference>
<comment type="cofactor">
    <cofactor evidence="15">
        <name>Mg(2+)</name>
        <dbReference type="ChEBI" id="CHEBI:18420"/>
    </cofactor>
    <text evidence="15">Binds 2 magnesium ions per subunit.</text>
</comment>
<keyword evidence="10 15" id="KW-0460">Magnesium</keyword>
<comment type="subunit">
    <text evidence="15">Monomer.</text>
</comment>
<keyword evidence="11 15" id="KW-0239">DNA-directed DNA polymerase</keyword>
<dbReference type="GO" id="GO:0003684">
    <property type="term" value="F:damaged DNA binding"/>
    <property type="evidence" value="ECO:0007669"/>
    <property type="project" value="InterPro"/>
</dbReference>
<evidence type="ECO:0000256" key="12">
    <source>
        <dbReference type="ARBA" id="ARBA00023125"/>
    </source>
</evidence>
<keyword evidence="6 15" id="KW-0548">Nucleotidyltransferase</keyword>